<dbReference type="EMBL" id="UYRU01053082">
    <property type="protein sequence ID" value="VDN12125.1"/>
    <property type="molecule type" value="Genomic_DNA"/>
</dbReference>
<comment type="caution">
    <text evidence="2">Lacks conserved residue(s) required for the propagation of feature annotation.</text>
</comment>
<feature type="domain" description="EGF-like" evidence="3">
    <location>
        <begin position="230"/>
        <end position="267"/>
    </location>
</feature>
<name>A0A3P7L3Y7_DIBLA</name>
<dbReference type="GO" id="GO:0016020">
    <property type="term" value="C:membrane"/>
    <property type="evidence" value="ECO:0007669"/>
    <property type="project" value="UniProtKB-SubCell"/>
</dbReference>
<evidence type="ECO:0000256" key="1">
    <source>
        <dbReference type="ARBA" id="ARBA00023157"/>
    </source>
</evidence>
<dbReference type="Gene3D" id="2.10.25.10">
    <property type="entry name" value="Laminin"/>
    <property type="match status" value="3"/>
</dbReference>
<evidence type="ECO:0000259" key="3">
    <source>
        <dbReference type="PROSITE" id="PS50026"/>
    </source>
</evidence>
<dbReference type="PROSITE" id="PS50026">
    <property type="entry name" value="EGF_3"/>
    <property type="match status" value="3"/>
</dbReference>
<keyword evidence="2" id="KW-0245">EGF-like domain</keyword>
<dbReference type="PANTHER" id="PTHR15036">
    <property type="entry name" value="PIKACHURIN-LIKE PROTEIN"/>
    <property type="match status" value="1"/>
</dbReference>
<evidence type="ECO:0000313" key="4">
    <source>
        <dbReference type="EMBL" id="VDN12125.1"/>
    </source>
</evidence>
<evidence type="ECO:0000256" key="2">
    <source>
        <dbReference type="PROSITE-ProRule" id="PRU00076"/>
    </source>
</evidence>
<dbReference type="Gene3D" id="2.60.120.200">
    <property type="match status" value="1"/>
</dbReference>
<dbReference type="OrthoDB" id="406708at2759"/>
<keyword evidence="1" id="KW-1015">Disulfide bond</keyword>
<dbReference type="Pfam" id="PF02210">
    <property type="entry name" value="Laminin_G_2"/>
    <property type="match status" value="1"/>
</dbReference>
<dbReference type="InterPro" id="IPR000742">
    <property type="entry name" value="EGF"/>
</dbReference>
<proteinExistence type="predicted"/>
<dbReference type="InterPro" id="IPR001791">
    <property type="entry name" value="Laminin_G"/>
</dbReference>
<dbReference type="PANTHER" id="PTHR15036:SF49">
    <property type="entry name" value="AXOTACTIN"/>
    <property type="match status" value="1"/>
</dbReference>
<dbReference type="Proteomes" id="UP000281553">
    <property type="component" value="Unassembled WGS sequence"/>
</dbReference>
<dbReference type="SUPFAM" id="SSF57196">
    <property type="entry name" value="EGF/Laminin"/>
    <property type="match status" value="2"/>
</dbReference>
<gene>
    <name evidence="4" type="ORF">DILT_LOCUS7956</name>
</gene>
<dbReference type="InterPro" id="IPR050372">
    <property type="entry name" value="Neurexin-related_CASP"/>
</dbReference>
<sequence>MQGGIPHCDCRQTDYEGPRCESPKTCPSAYCQNGGRCSVVAGAYVCDCTGTGFRGPLCTESIACPSDFCLYGGICTVLPNGEFSCDCSRTGRSGRKCEGDTNGVYIDYDKVGYLVYDLVPPLQTTEDNVTVGFKTYVQTGTILDFVTTEGKYWRVKVRDGRLVMDVNGAEYSYRPLVNDGAYHIVNIERRGDSMVVSLDNSEMAKGGLQVVTGEVVYVFLPSFTLPDKKPVVECPPDFCFNGGVCYVDKFELKCDCRGSGWHGPRCERQSRGFIKSVDNNGAYIIIPIVPPETSNLDKMRVAFQTYLPDGPIARFMSPDGKYYEIYMVSIEQNLRQ</sequence>
<dbReference type="SMART" id="SM00181">
    <property type="entry name" value="EGF"/>
    <property type="match status" value="3"/>
</dbReference>
<dbReference type="CDD" id="cd00110">
    <property type="entry name" value="LamG"/>
    <property type="match status" value="1"/>
</dbReference>
<accession>A0A3P7L3Y7</accession>
<protein>
    <recommendedName>
        <fullName evidence="3">EGF-like domain-containing protein</fullName>
    </recommendedName>
</protein>
<dbReference type="SUPFAM" id="SSF49899">
    <property type="entry name" value="Concanavalin A-like lectins/glucanases"/>
    <property type="match status" value="1"/>
</dbReference>
<feature type="domain" description="EGF-like" evidence="3">
    <location>
        <begin position="22"/>
        <end position="59"/>
    </location>
</feature>
<feature type="domain" description="EGF-like" evidence="3">
    <location>
        <begin position="60"/>
        <end position="98"/>
    </location>
</feature>
<reference evidence="4 5" key="1">
    <citation type="submission" date="2018-11" db="EMBL/GenBank/DDBJ databases">
        <authorList>
            <consortium name="Pathogen Informatics"/>
        </authorList>
    </citation>
    <scope>NUCLEOTIDE SEQUENCE [LARGE SCALE GENOMIC DNA]</scope>
</reference>
<keyword evidence="5" id="KW-1185">Reference proteome</keyword>
<organism evidence="4 5">
    <name type="scientific">Dibothriocephalus latus</name>
    <name type="common">Fish tapeworm</name>
    <name type="synonym">Diphyllobothrium latum</name>
    <dbReference type="NCBI Taxonomy" id="60516"/>
    <lineage>
        <taxon>Eukaryota</taxon>
        <taxon>Metazoa</taxon>
        <taxon>Spiralia</taxon>
        <taxon>Lophotrochozoa</taxon>
        <taxon>Platyhelminthes</taxon>
        <taxon>Cestoda</taxon>
        <taxon>Eucestoda</taxon>
        <taxon>Diphyllobothriidea</taxon>
        <taxon>Diphyllobothriidae</taxon>
        <taxon>Dibothriocephalus</taxon>
    </lineage>
</organism>
<dbReference type="InterPro" id="IPR013320">
    <property type="entry name" value="ConA-like_dom_sf"/>
</dbReference>
<dbReference type="AlphaFoldDB" id="A0A3P7L3Y7"/>
<evidence type="ECO:0000313" key="5">
    <source>
        <dbReference type="Proteomes" id="UP000281553"/>
    </source>
</evidence>